<dbReference type="PANTHER" id="PTHR23277">
    <property type="entry name" value="NECTIN-RELATED"/>
    <property type="match status" value="1"/>
</dbReference>
<keyword evidence="10" id="KW-0325">Glycoprotein</keyword>
<feature type="domain" description="Ig-like" evidence="13">
    <location>
        <begin position="3"/>
        <end position="111"/>
    </location>
</feature>
<reference evidence="14" key="3">
    <citation type="submission" date="2025-09" db="UniProtKB">
        <authorList>
            <consortium name="Ensembl"/>
        </authorList>
    </citation>
    <scope>IDENTIFICATION</scope>
</reference>
<evidence type="ECO:0000259" key="13">
    <source>
        <dbReference type="PROSITE" id="PS50835"/>
    </source>
</evidence>
<evidence type="ECO:0000256" key="4">
    <source>
        <dbReference type="ARBA" id="ARBA00022729"/>
    </source>
</evidence>
<keyword evidence="8 12" id="KW-0472">Membrane</keyword>
<evidence type="ECO:0000313" key="14">
    <source>
        <dbReference type="Ensembl" id="ENSTNIP00000006446.1"/>
    </source>
</evidence>
<dbReference type="Proteomes" id="UP000007303">
    <property type="component" value="Unassembled WGS sequence"/>
</dbReference>
<feature type="transmembrane region" description="Helical" evidence="12">
    <location>
        <begin position="307"/>
        <end position="330"/>
    </location>
</feature>
<dbReference type="OMA" id="GHTEEWQ"/>
<dbReference type="PANTHER" id="PTHR23277:SF11">
    <property type="entry name" value="NECTIN-4"/>
    <property type="match status" value="1"/>
</dbReference>
<evidence type="ECO:0000256" key="6">
    <source>
        <dbReference type="ARBA" id="ARBA00022889"/>
    </source>
</evidence>
<comment type="subcellular location">
    <subcellularLocation>
        <location evidence="1">Membrane</location>
        <topology evidence="1">Single-pass membrane protein</topology>
    </subcellularLocation>
</comment>
<feature type="compositionally biased region" description="Polar residues" evidence="11">
    <location>
        <begin position="351"/>
        <end position="369"/>
    </location>
</feature>
<dbReference type="GO" id="GO:0016020">
    <property type="term" value="C:membrane"/>
    <property type="evidence" value="ECO:0007669"/>
    <property type="project" value="UniProtKB-SubCell"/>
</dbReference>
<dbReference type="Ensembl" id="ENSTNIT00000006595.1">
    <property type="protein sequence ID" value="ENSTNIP00000006446.1"/>
    <property type="gene ID" value="ENSTNIG00000003844.1"/>
</dbReference>
<keyword evidence="4" id="KW-0732">Signal</keyword>
<keyword evidence="9" id="KW-1015">Disulfide bond</keyword>
<dbReference type="Pfam" id="PF07686">
    <property type="entry name" value="V-set"/>
    <property type="match status" value="1"/>
</dbReference>
<dbReference type="STRING" id="99883.ENSTNIP00000006446"/>
<dbReference type="SUPFAM" id="SSF48726">
    <property type="entry name" value="Immunoglobulin"/>
    <property type="match status" value="3"/>
</dbReference>
<evidence type="ECO:0000256" key="7">
    <source>
        <dbReference type="ARBA" id="ARBA00022989"/>
    </source>
</evidence>
<dbReference type="InParanoid" id="H3CDX2"/>
<evidence type="ECO:0000256" key="2">
    <source>
        <dbReference type="ARBA" id="ARBA00007810"/>
    </source>
</evidence>
<feature type="compositionally biased region" description="Basic and acidic residues" evidence="11">
    <location>
        <begin position="371"/>
        <end position="383"/>
    </location>
</feature>
<dbReference type="GO" id="GO:0005912">
    <property type="term" value="C:adherens junction"/>
    <property type="evidence" value="ECO:0007669"/>
    <property type="project" value="TreeGrafter"/>
</dbReference>
<evidence type="ECO:0000256" key="9">
    <source>
        <dbReference type="ARBA" id="ARBA00023157"/>
    </source>
</evidence>
<dbReference type="InterPro" id="IPR013162">
    <property type="entry name" value="CD80_C2-set"/>
</dbReference>
<dbReference type="InterPro" id="IPR013106">
    <property type="entry name" value="Ig_V-set"/>
</dbReference>
<dbReference type="AlphaFoldDB" id="H3CDX2"/>
<dbReference type="Pfam" id="PF08205">
    <property type="entry name" value="C2-set_2"/>
    <property type="match status" value="1"/>
</dbReference>
<reference evidence="15" key="1">
    <citation type="journal article" date="2004" name="Nature">
        <title>Genome duplication in the teleost fish Tetraodon nigroviridis reveals the early vertebrate proto-karyotype.</title>
        <authorList>
            <person name="Jaillon O."/>
            <person name="Aury J.-M."/>
            <person name="Brunet F."/>
            <person name="Petit J.-L."/>
            <person name="Stange-Thomann N."/>
            <person name="Mauceli E."/>
            <person name="Bouneau L."/>
            <person name="Fischer C."/>
            <person name="Ozouf-Costaz C."/>
            <person name="Bernot A."/>
            <person name="Nicaud S."/>
            <person name="Jaffe D."/>
            <person name="Fisher S."/>
            <person name="Lutfalla G."/>
            <person name="Dossat C."/>
            <person name="Segurens B."/>
            <person name="Dasilva C."/>
            <person name="Salanoubat M."/>
            <person name="Levy M."/>
            <person name="Boudet N."/>
            <person name="Castellano S."/>
            <person name="Anthouard V."/>
            <person name="Jubin C."/>
            <person name="Castelli V."/>
            <person name="Katinka M."/>
            <person name="Vacherie B."/>
            <person name="Biemont C."/>
            <person name="Skalli Z."/>
            <person name="Cattolico L."/>
            <person name="Poulain J."/>
            <person name="De Berardinis V."/>
            <person name="Cruaud C."/>
            <person name="Duprat S."/>
            <person name="Brottier P."/>
            <person name="Coutanceau J.-P."/>
            <person name="Gouzy J."/>
            <person name="Parra G."/>
            <person name="Lardier G."/>
            <person name="Chapple C."/>
            <person name="McKernan K.J."/>
            <person name="McEwan P."/>
            <person name="Bosak S."/>
            <person name="Kellis M."/>
            <person name="Volff J.-N."/>
            <person name="Guigo R."/>
            <person name="Zody M.C."/>
            <person name="Mesirov J."/>
            <person name="Lindblad-Toh K."/>
            <person name="Birren B."/>
            <person name="Nusbaum C."/>
            <person name="Kahn D."/>
            <person name="Robinson-Rechavi M."/>
            <person name="Laudet V."/>
            <person name="Schachter V."/>
            <person name="Quetier F."/>
            <person name="Saurin W."/>
            <person name="Scarpelli C."/>
            <person name="Wincker P."/>
            <person name="Lander E.S."/>
            <person name="Weissenbach J."/>
            <person name="Roest Crollius H."/>
        </authorList>
    </citation>
    <scope>NUCLEOTIDE SEQUENCE [LARGE SCALE GENOMIC DNA]</scope>
</reference>
<protein>
    <submittedName>
        <fullName evidence="14">Nectin cell adhesion molecule 4a</fullName>
    </submittedName>
</protein>
<evidence type="ECO:0000256" key="8">
    <source>
        <dbReference type="ARBA" id="ARBA00023136"/>
    </source>
</evidence>
<feature type="domain" description="Ig-like" evidence="13">
    <location>
        <begin position="211"/>
        <end position="294"/>
    </location>
</feature>
<reference evidence="14" key="2">
    <citation type="submission" date="2025-08" db="UniProtKB">
        <authorList>
            <consortium name="Ensembl"/>
        </authorList>
    </citation>
    <scope>IDENTIFICATION</scope>
</reference>
<evidence type="ECO:0000256" key="3">
    <source>
        <dbReference type="ARBA" id="ARBA00022692"/>
    </source>
</evidence>
<evidence type="ECO:0000256" key="10">
    <source>
        <dbReference type="ARBA" id="ARBA00023180"/>
    </source>
</evidence>
<comment type="similarity">
    <text evidence="2">Belongs to the nectin family.</text>
</comment>
<dbReference type="InterPro" id="IPR036179">
    <property type="entry name" value="Ig-like_dom_sf"/>
</dbReference>
<dbReference type="GeneTree" id="ENSGT00940000157535"/>
<evidence type="ECO:0000256" key="12">
    <source>
        <dbReference type="SAM" id="Phobius"/>
    </source>
</evidence>
<keyword evidence="7 12" id="KW-1133">Transmembrane helix</keyword>
<dbReference type="SMART" id="SM00408">
    <property type="entry name" value="IGc2"/>
    <property type="match status" value="2"/>
</dbReference>
<keyword evidence="6" id="KW-0130">Cell adhesion</keyword>
<dbReference type="InterPro" id="IPR013783">
    <property type="entry name" value="Ig-like_fold"/>
</dbReference>
<dbReference type="InterPro" id="IPR051427">
    <property type="entry name" value="Nectin/Nectin-like"/>
</dbReference>
<evidence type="ECO:0000256" key="1">
    <source>
        <dbReference type="ARBA" id="ARBA00004167"/>
    </source>
</evidence>
<keyword evidence="5" id="KW-0677">Repeat</keyword>
<keyword evidence="3 12" id="KW-0812">Transmembrane</keyword>
<dbReference type="PROSITE" id="PS50835">
    <property type="entry name" value="IG_LIKE"/>
    <property type="match status" value="2"/>
</dbReference>
<sequence>DLPSSDPILSLADEETVLPCRYQPGAGAQVVQVTWSKENSDGTKEQIITAHQINGQTAFGKWSRRVRFKNSDPTVDSALVIMSTEVSDEGTYLCHVSTFPSGNFEMGISITVWTVPISSLEPEILVEGQSYREAAYCRSVAHPTPRLSWDTDLNGQSTNHVSDNGVVTSRYSLHPLRNMNGMKLDCLVWHPTRAEPRRLTNKLVVHFPPNPEIVGYNEKWHVGFENAAVKCVSKGNPEPQMTWTREGGELPEGVTPHPNGTLAFRRPLSPSDAGTYRCVAKNDVGVASETVEIILTETAKIRISENMLMIIVGATAGGLLILMVVAIIVTTRHHKRRNKKTGEGADREELNTLSRQPSSRRMNSVSTDPRAQVEENIPLKEEG</sequence>
<feature type="region of interest" description="Disordered" evidence="11">
    <location>
        <begin position="333"/>
        <end position="383"/>
    </location>
</feature>
<dbReference type="Pfam" id="PF13927">
    <property type="entry name" value="Ig_3"/>
    <property type="match status" value="1"/>
</dbReference>
<dbReference type="GO" id="GO:0007156">
    <property type="term" value="P:homophilic cell adhesion via plasma membrane adhesion molecules"/>
    <property type="evidence" value="ECO:0007669"/>
    <property type="project" value="TreeGrafter"/>
</dbReference>
<proteinExistence type="inferred from homology"/>
<feature type="compositionally biased region" description="Basic and acidic residues" evidence="11">
    <location>
        <begin position="340"/>
        <end position="350"/>
    </location>
</feature>
<name>H3CDX2_TETNG</name>
<evidence type="ECO:0000256" key="5">
    <source>
        <dbReference type="ARBA" id="ARBA00022737"/>
    </source>
</evidence>
<evidence type="ECO:0000313" key="15">
    <source>
        <dbReference type="Proteomes" id="UP000007303"/>
    </source>
</evidence>
<evidence type="ECO:0000256" key="11">
    <source>
        <dbReference type="SAM" id="MobiDB-lite"/>
    </source>
</evidence>
<dbReference type="Gene3D" id="2.60.40.10">
    <property type="entry name" value="Immunoglobulins"/>
    <property type="match status" value="3"/>
</dbReference>
<accession>H3CDX2</accession>
<organism evidence="14 15">
    <name type="scientific">Tetraodon nigroviridis</name>
    <name type="common">Spotted green pufferfish</name>
    <name type="synonym">Chelonodon nigroviridis</name>
    <dbReference type="NCBI Taxonomy" id="99883"/>
    <lineage>
        <taxon>Eukaryota</taxon>
        <taxon>Metazoa</taxon>
        <taxon>Chordata</taxon>
        <taxon>Craniata</taxon>
        <taxon>Vertebrata</taxon>
        <taxon>Euteleostomi</taxon>
        <taxon>Actinopterygii</taxon>
        <taxon>Neopterygii</taxon>
        <taxon>Teleostei</taxon>
        <taxon>Neoteleostei</taxon>
        <taxon>Acanthomorphata</taxon>
        <taxon>Eupercaria</taxon>
        <taxon>Tetraodontiformes</taxon>
        <taxon>Tetradontoidea</taxon>
        <taxon>Tetraodontidae</taxon>
        <taxon>Tetraodon</taxon>
    </lineage>
</organism>
<keyword evidence="15" id="KW-1185">Reference proteome</keyword>
<dbReference type="SMART" id="SM00409">
    <property type="entry name" value="IG"/>
    <property type="match status" value="2"/>
</dbReference>
<dbReference type="InterPro" id="IPR003599">
    <property type="entry name" value="Ig_sub"/>
</dbReference>
<dbReference type="HOGENOM" id="CLU_029618_1_1_1"/>
<dbReference type="InterPro" id="IPR003598">
    <property type="entry name" value="Ig_sub2"/>
</dbReference>
<dbReference type="InterPro" id="IPR007110">
    <property type="entry name" value="Ig-like_dom"/>
</dbReference>
<dbReference type="GO" id="GO:0007157">
    <property type="term" value="P:heterophilic cell-cell adhesion via plasma membrane cell adhesion molecules"/>
    <property type="evidence" value="ECO:0007669"/>
    <property type="project" value="TreeGrafter"/>
</dbReference>